<evidence type="ECO:0000313" key="1">
    <source>
        <dbReference type="Proteomes" id="UP000887576"/>
    </source>
</evidence>
<dbReference type="WBParaSite" id="JU765_v2.g10215.t1">
    <property type="protein sequence ID" value="JU765_v2.g10215.t1"/>
    <property type="gene ID" value="JU765_v2.g10215"/>
</dbReference>
<sequence>MNTQQQQPGFQLLNYSNAGNDSYNTYNVPAVSEPNRFYSVRQIAPPRRPTPPSPRKSRKKKTVQEEQEKARVPQPQMSVPPPRPPPPPYSFGYGQNPYGMNIEPQYQYGQGDFMFSQYDPWNHSSNFELVTRRYPTEKPPSEQPWEEEMIYTPPPLASPTPKRPKMVVSTPSPNVSSYSSPVRPPIRFSNDQNRILQQPPINPVPSPAIIGNKPATPVMRQSLPPQIISETAPHVDRQWNPEVTQVRLTQSPLMPQDNDKDPNKNQQIVPREISPISEHERSKTPTENTENGPNSVETDLQAAAADPPKSQVPPSSTKEASPHSTPVPTEPAKETNDIPPNVPGNPPKPNSTPSSLEGYGETPSTTGAKAKGAPSQPKVPPNSTGTHQTEPNQGANTQDISNSGQVEKQLEEMGNSNSQPKPDQNTQVIQEQVSSASMNVIDSSGKDLEQSANLVVALHKSAENLHCCFEPSNSQFCQLMVVVDQNGVDGKHHFNDEAESLHFEKNQSKEQLADASALDNTVVSPTISIPVVGCSSNESHKNAAMDYPVDKDVFPTTSLDGNSSSLSSTTIVVHDSEKQQPDLHEIHECLVSNEKEMDSTIQNGSTNSASNLLDISSVEDGTLPVPTTRSEDAEVEKSHETVHSDESFEEITMIVASIVEELVENSSKTETEISSSNLADSSSSQNVDEIAVLETNQLDENREEIPVDLNTSEISCNQDSNVDETCLETNSRTMNEDSQIILELVDSMVGNISRLSDVVDAELNQATVPTTDIQQPQLDIVSDVVDVVVMAANETQNGGNETSRIDVNEDANNSFDFADVGDILQQIVETVVMNSTASAEQQSMNDDIAEQMQSSTIEGEKSSEGIAGPQCTCGQGGPNPVDLDIDMDGSLDDLFSDNESVLSFNNEDSDYEENYSGPTLEWQQILSGTEKNPSDHFKPLERYTRSAAVAVPSQNSASKSTGRASSAPDESHFLKKIQSRTNKIIRARPFEANQVNSSTNEAGPSTANQSSTMNPNGGCFFHGAKRLRKRKNKINQYGTVRKKKKNDESGDGEHNHVDETNSEANTGIIESNEDLQNINAESKIMTNHSDTPLVSGIDNQATQNHFFDEAVVTNDVGNTNNEQMADSTDEYMTQNIPDTLKNIQSEVINTTESEETEKNDNVENARINENEAPSAFIEESVTTATNQREIEENDLEVLFNAYSASQLRIVDSVEGDGVSSPDDRDILETIDFESVDDDLGYHIDSNAVTEEMCEIEMDNDEIVLPIIEEEMSGDAFNDAAIAMQVDDILSDLLAEVPVDEAGRVRAEEIPNNQDLQIAAETEEQLDVMVEDREKLVDANAESILASVVRDAAFVSGIQKVVVDNSCKKLNEIIVEQVAYSLAEHFFQRNVMEAFTELALDCRELAAKYVAVENGLNSSFEQMFSVGSSELLDNVGDLCTLVHQSKFDHCQNSSSNKKLSITEHVYYFESIIQTYQTEGTLTDDKYFAVISLLCPSRINAFNYCLEEFSTRKDLLLKCINFLSSVLKTENYAIALFVRDRYVLEKLVDGFDRWLESSARIIGKLTRKQKNDFFERIKRLQKQFSGEVGEEHEKLINCMLSSLTMNFKVFGDQLAPVSKKLYPIPVCVENTIQAHLAEHVPAANRQWIYRWVKIMFQTTFGSRVLRFATKSTMEKQFEFYQLFVSKFVLFLTKLPSLLENHGVENGAEILQSFTDNDFMLFLKQEELLKTFTDELSDLEDEDHDLFKLLANNNAEKLCGLEKLKMEQEIFADTKVENFLKKHSPKIMLDVKKVLSVIDASCEKQAVKEYDGELMLMREPKGFVPESIRLLEKSIDYLWTVFDAMPKTSLIKCLLVNPILDGGDYTNFSIGIFLNDPLTAFLDLLNHILVSNSPKNAYLKRANLIVNEIAMVSWRMAIAKDRTKELAKLNEDVRDIATCLANELAKTNNFKLIRLQDCCDAVIIFTTLLFLVKSFPELDLSEVSKELGAICFGEHINMTSSGSGSEVTSLFAEKLAVETKQLTDEYFRILYANETFLFPPLLSQNQFGVLKLKYMLVELFAFLHDPAKFVWLILHVAKQRDVLMTMMRKVVDSLKVIVLEQSVHSFDVVFDAFKTNEMEANVLDQIMSEFELKKAEEGILLLLIGLYWTEPEQQPALRLVNISRFFDCPALFEKFGFLFDVNVKNIDIGKLHKFYYNDYLIKKVIDPDYQNVLYSNVENDLYDFYSFIDLNLPNYSKDFKLVMKHLLPECLRSVSEKSRRRALSVSF</sequence>
<protein>
    <submittedName>
        <fullName evidence="2">Uncharacterized protein</fullName>
    </submittedName>
</protein>
<name>A0AC34PV38_9BILA</name>
<dbReference type="Proteomes" id="UP000887576">
    <property type="component" value="Unplaced"/>
</dbReference>
<proteinExistence type="predicted"/>
<organism evidence="1 2">
    <name type="scientific">Panagrolaimus sp. JU765</name>
    <dbReference type="NCBI Taxonomy" id="591449"/>
    <lineage>
        <taxon>Eukaryota</taxon>
        <taxon>Metazoa</taxon>
        <taxon>Ecdysozoa</taxon>
        <taxon>Nematoda</taxon>
        <taxon>Chromadorea</taxon>
        <taxon>Rhabditida</taxon>
        <taxon>Tylenchina</taxon>
        <taxon>Panagrolaimomorpha</taxon>
        <taxon>Panagrolaimoidea</taxon>
        <taxon>Panagrolaimidae</taxon>
        <taxon>Panagrolaimus</taxon>
    </lineage>
</organism>
<reference evidence="2" key="1">
    <citation type="submission" date="2022-11" db="UniProtKB">
        <authorList>
            <consortium name="WormBaseParasite"/>
        </authorList>
    </citation>
    <scope>IDENTIFICATION</scope>
</reference>
<evidence type="ECO:0000313" key="2">
    <source>
        <dbReference type="WBParaSite" id="JU765_v2.g10215.t1"/>
    </source>
</evidence>
<accession>A0AC34PV38</accession>